<organism evidence="2 3">
    <name type="scientific">Nocardia seriolae</name>
    <dbReference type="NCBI Taxonomy" id="37332"/>
    <lineage>
        <taxon>Bacteria</taxon>
        <taxon>Bacillati</taxon>
        <taxon>Actinomycetota</taxon>
        <taxon>Actinomycetes</taxon>
        <taxon>Mycobacteriales</taxon>
        <taxon>Nocardiaceae</taxon>
        <taxon>Nocardia</taxon>
    </lineage>
</organism>
<sequence>MGVGAGFWHVLPVAGIVVFACGIIALFVRSSGYRQLELDHATAAAQVIEPSKLPE</sequence>
<dbReference type="KEGG" id="nsr:NS506_07381"/>
<proteinExistence type="predicted"/>
<name>A0ABC8B445_9NOCA</name>
<dbReference type="GeneID" id="93372680"/>
<evidence type="ECO:0000313" key="3">
    <source>
        <dbReference type="Proteomes" id="UP000180166"/>
    </source>
</evidence>
<reference evidence="2 3" key="1">
    <citation type="submission" date="2016-10" db="EMBL/GenBank/DDBJ databases">
        <title>Genome sequence of Nocardia seriolae strain EM150506, isolated from Anguila japonica.</title>
        <authorList>
            <person name="Han H.-J."/>
        </authorList>
    </citation>
    <scope>NUCLEOTIDE SEQUENCE [LARGE SCALE GENOMIC DNA]</scope>
    <source>
        <strain evidence="2 3">EM150506</strain>
    </source>
</reference>
<keyword evidence="1" id="KW-0812">Transmembrane</keyword>
<dbReference type="AlphaFoldDB" id="A0ABC8B445"/>
<dbReference type="RefSeq" id="WP_155239974.1">
    <property type="nucleotide sequence ID" value="NZ_AP017900.1"/>
</dbReference>
<dbReference type="Proteomes" id="UP000180166">
    <property type="component" value="Chromosome"/>
</dbReference>
<gene>
    <name evidence="2" type="ORF">NS506_07381</name>
</gene>
<dbReference type="EMBL" id="CP017839">
    <property type="protein sequence ID" value="APB01401.1"/>
    <property type="molecule type" value="Genomic_DNA"/>
</dbReference>
<evidence type="ECO:0000313" key="2">
    <source>
        <dbReference type="EMBL" id="APB01401.1"/>
    </source>
</evidence>
<feature type="transmembrane region" description="Helical" evidence="1">
    <location>
        <begin position="6"/>
        <end position="28"/>
    </location>
</feature>
<evidence type="ECO:0008006" key="4">
    <source>
        <dbReference type="Google" id="ProtNLM"/>
    </source>
</evidence>
<keyword evidence="1" id="KW-0472">Membrane</keyword>
<protein>
    <recommendedName>
        <fullName evidence="4">MFS transporter</fullName>
    </recommendedName>
</protein>
<accession>A0ABC8B445</accession>
<keyword evidence="1" id="KW-1133">Transmembrane helix</keyword>
<evidence type="ECO:0000256" key="1">
    <source>
        <dbReference type="SAM" id="Phobius"/>
    </source>
</evidence>